<evidence type="ECO:0000313" key="3">
    <source>
        <dbReference type="EMBL" id="KAF0768224.1"/>
    </source>
</evidence>
<reference evidence="3 4" key="1">
    <citation type="submission" date="2019-08" db="EMBL/GenBank/DDBJ databases">
        <title>Whole genome of Aphis craccivora.</title>
        <authorList>
            <person name="Voronova N.V."/>
            <person name="Shulinski R.S."/>
            <person name="Bandarenka Y.V."/>
            <person name="Zhorov D.G."/>
            <person name="Warner D."/>
        </authorList>
    </citation>
    <scope>NUCLEOTIDE SEQUENCE [LARGE SCALE GENOMIC DNA]</scope>
    <source>
        <strain evidence="3">180601</strain>
        <tissue evidence="3">Whole Body</tissue>
    </source>
</reference>
<feature type="non-terminal residue" evidence="3">
    <location>
        <position position="593"/>
    </location>
</feature>
<feature type="transmembrane region" description="Helical" evidence="2">
    <location>
        <begin position="53"/>
        <end position="69"/>
    </location>
</feature>
<dbReference type="OrthoDB" id="6629513at2759"/>
<proteinExistence type="predicted"/>
<feature type="compositionally biased region" description="Basic and acidic residues" evidence="1">
    <location>
        <begin position="140"/>
        <end position="153"/>
    </location>
</feature>
<organism evidence="3 4">
    <name type="scientific">Aphis craccivora</name>
    <name type="common">Cowpea aphid</name>
    <dbReference type="NCBI Taxonomy" id="307492"/>
    <lineage>
        <taxon>Eukaryota</taxon>
        <taxon>Metazoa</taxon>
        <taxon>Ecdysozoa</taxon>
        <taxon>Arthropoda</taxon>
        <taxon>Hexapoda</taxon>
        <taxon>Insecta</taxon>
        <taxon>Pterygota</taxon>
        <taxon>Neoptera</taxon>
        <taxon>Paraneoptera</taxon>
        <taxon>Hemiptera</taxon>
        <taxon>Sternorrhyncha</taxon>
        <taxon>Aphidomorpha</taxon>
        <taxon>Aphidoidea</taxon>
        <taxon>Aphididae</taxon>
        <taxon>Aphidini</taxon>
        <taxon>Aphis</taxon>
        <taxon>Aphis</taxon>
    </lineage>
</organism>
<accession>A0A6G0ZC62</accession>
<feature type="compositionally biased region" description="Low complexity" evidence="1">
    <location>
        <begin position="102"/>
        <end position="121"/>
    </location>
</feature>
<dbReference type="Proteomes" id="UP000478052">
    <property type="component" value="Unassembled WGS sequence"/>
</dbReference>
<evidence type="ECO:0000313" key="4">
    <source>
        <dbReference type="Proteomes" id="UP000478052"/>
    </source>
</evidence>
<keyword evidence="4" id="KW-1185">Reference proteome</keyword>
<feature type="region of interest" description="Disordered" evidence="1">
    <location>
        <begin position="76"/>
        <end position="195"/>
    </location>
</feature>
<evidence type="ECO:0000256" key="1">
    <source>
        <dbReference type="SAM" id="MobiDB-lite"/>
    </source>
</evidence>
<dbReference type="AlphaFoldDB" id="A0A6G0ZC62"/>
<feature type="non-terminal residue" evidence="3">
    <location>
        <position position="1"/>
    </location>
</feature>
<dbReference type="CDD" id="cd00034">
    <property type="entry name" value="CSD"/>
    <property type="match status" value="1"/>
</dbReference>
<name>A0A6G0ZC62_APHCR</name>
<feature type="compositionally biased region" description="Polar residues" evidence="1">
    <location>
        <begin position="178"/>
        <end position="190"/>
    </location>
</feature>
<gene>
    <name evidence="3" type="ORF">FWK35_00011052</name>
</gene>
<comment type="caution">
    <text evidence="3">The sequence shown here is derived from an EMBL/GenBank/DDBJ whole genome shotgun (WGS) entry which is preliminary data.</text>
</comment>
<keyword evidence="2" id="KW-0472">Membrane</keyword>
<keyword evidence="2" id="KW-0812">Transmembrane</keyword>
<dbReference type="EMBL" id="VUJU01000812">
    <property type="protein sequence ID" value="KAF0768224.1"/>
    <property type="molecule type" value="Genomic_DNA"/>
</dbReference>
<keyword evidence="2" id="KW-1133">Transmembrane helix</keyword>
<evidence type="ECO:0000256" key="2">
    <source>
        <dbReference type="SAM" id="Phobius"/>
    </source>
</evidence>
<sequence length="593" mass="65108">CARVYRSRRKRLSVSRSTPSQQCCLRFDYRPPSRADSRSVITLQRRCLCTRRFFLFFYVFSGSANMAWVCTSSSSSSSDDSGDESANLPAVNVKPEPVACKSEPSSESDSSSDSDSSSSSDGHPFTRSRSRFGGRPRTLFTRERSPLRSDRRPSPNRRGRRPVKIEQNGSLPRADPHNTPSTSNSHTATGRESPYRDIDYQDLSLVVPEATLTADGLLITYALGYSIIPHADVQRRVIFTGPNSLAAHLPDCDEWINVPNGIKMDLDYRPPKITIVPYHLRNSLLPIAPTPPGTVADDGVPRGCPPAIPIVPAAPPAIPIVPTAPPAIPIVPAAPPAIPIVRAAPPAIPIVPAAPPAIPIVRAAPPAIPIVPATPPAIPIVPAIPPAVPIGNVPMGIIKSEIISDDEDDADAELPNDASKVADEGIGTELHNDASKVADEDTDWELDSDEDIDAFKDIDTDILEAQVNLILQRMESENKPVVKRSESNEEPLEEKNIPRVMTSSEHFQKEICQKDSCDPTFGDGFEIDKIMNPKLRNDGVFLFEVQWRHENFAGTDLLEAPIIYDHWPDVALEFYHERYGPNNERLKEITDCY</sequence>
<protein>
    <submittedName>
        <fullName evidence="3">Acidic repeat-containing protein-like</fullName>
    </submittedName>
</protein>